<dbReference type="EMBL" id="KB320814">
    <property type="protein sequence ID" value="ELW62460.1"/>
    <property type="molecule type" value="Genomic_DNA"/>
</dbReference>
<reference evidence="2" key="2">
    <citation type="journal article" date="2013" name="Nat. Commun.">
        <title>Genome of the Chinese tree shrew.</title>
        <authorList>
            <person name="Fan Y."/>
            <person name="Huang Z.Y."/>
            <person name="Cao C.C."/>
            <person name="Chen C.S."/>
            <person name="Chen Y.X."/>
            <person name="Fan D.D."/>
            <person name="He J."/>
            <person name="Hou H.L."/>
            <person name="Hu L."/>
            <person name="Hu X.T."/>
            <person name="Jiang X.T."/>
            <person name="Lai R."/>
            <person name="Lang Y.S."/>
            <person name="Liang B."/>
            <person name="Liao S.G."/>
            <person name="Mu D."/>
            <person name="Ma Y.Y."/>
            <person name="Niu Y.Y."/>
            <person name="Sun X.Q."/>
            <person name="Xia J.Q."/>
            <person name="Xiao J."/>
            <person name="Xiong Z.Q."/>
            <person name="Xu L."/>
            <person name="Yang L."/>
            <person name="Zhang Y."/>
            <person name="Zhao W."/>
            <person name="Zhao X.D."/>
            <person name="Zheng Y.T."/>
            <person name="Zhou J.M."/>
            <person name="Zhu Y.B."/>
            <person name="Zhang G.J."/>
            <person name="Wang J."/>
            <person name="Yao Y.G."/>
        </authorList>
    </citation>
    <scope>NUCLEOTIDE SEQUENCE [LARGE SCALE GENOMIC DNA]</scope>
</reference>
<evidence type="ECO:0000313" key="1">
    <source>
        <dbReference type="EMBL" id="ELW62460.1"/>
    </source>
</evidence>
<sequence length="197" mass="20764">MPNGGGWGGSLARAIGHGGCREGCDDLEVIGPDESGAKVFLPLHPSPTSAPTSSSGPRHLLSPASTGIFWEQSRISAPKKSFQIRNVLSNKISKSLPAPGFQKVLKSCSRSPGMSQCPGSPACNPDSPALCPAACRGCPNLLLPCLVQVHALLAALNSECRQRGDCPFPQDLPEMPLELQDISGSKFVREKMLLSLH</sequence>
<dbReference type="AlphaFoldDB" id="L9KHR7"/>
<protein>
    <submittedName>
        <fullName evidence="1">Uncharacterized protein</fullName>
    </submittedName>
</protein>
<keyword evidence="2" id="KW-1185">Reference proteome</keyword>
<organism evidence="1 2">
    <name type="scientific">Tupaia chinensis</name>
    <name type="common">Chinese tree shrew</name>
    <name type="synonym">Tupaia belangeri chinensis</name>
    <dbReference type="NCBI Taxonomy" id="246437"/>
    <lineage>
        <taxon>Eukaryota</taxon>
        <taxon>Metazoa</taxon>
        <taxon>Chordata</taxon>
        <taxon>Craniata</taxon>
        <taxon>Vertebrata</taxon>
        <taxon>Euteleostomi</taxon>
        <taxon>Mammalia</taxon>
        <taxon>Eutheria</taxon>
        <taxon>Euarchontoglires</taxon>
        <taxon>Scandentia</taxon>
        <taxon>Tupaiidae</taxon>
        <taxon>Tupaia</taxon>
    </lineage>
</organism>
<dbReference type="InParanoid" id="L9KHR7"/>
<name>L9KHR7_TUPCH</name>
<reference evidence="2" key="1">
    <citation type="submission" date="2012-07" db="EMBL/GenBank/DDBJ databases">
        <title>Genome of the Chinese tree shrew, a rising model animal genetically related to primates.</title>
        <authorList>
            <person name="Zhang G."/>
            <person name="Fan Y."/>
            <person name="Yao Y."/>
            <person name="Huang Z."/>
        </authorList>
    </citation>
    <scope>NUCLEOTIDE SEQUENCE [LARGE SCALE GENOMIC DNA]</scope>
</reference>
<gene>
    <name evidence="1" type="ORF">TREES_T100018758</name>
</gene>
<evidence type="ECO:0000313" key="2">
    <source>
        <dbReference type="Proteomes" id="UP000011518"/>
    </source>
</evidence>
<proteinExistence type="predicted"/>
<dbReference type="Proteomes" id="UP000011518">
    <property type="component" value="Unassembled WGS sequence"/>
</dbReference>
<accession>L9KHR7</accession>